<feature type="domain" description="SpoVT-AbrB" evidence="2">
    <location>
        <begin position="2"/>
        <end position="47"/>
    </location>
</feature>
<dbReference type="AlphaFoldDB" id="A0A1G1WF01"/>
<gene>
    <name evidence="3" type="ORF">A2Z24_02025</name>
</gene>
<dbReference type="InterPro" id="IPR037914">
    <property type="entry name" value="SpoVT-AbrB_sf"/>
</dbReference>
<protein>
    <recommendedName>
        <fullName evidence="2">SpoVT-AbrB domain-containing protein</fullName>
    </recommendedName>
</protein>
<dbReference type="SMART" id="SM00966">
    <property type="entry name" value="SpoVT_AbrB"/>
    <property type="match status" value="1"/>
</dbReference>
<dbReference type="Pfam" id="PF04014">
    <property type="entry name" value="MazE_antitoxin"/>
    <property type="match status" value="1"/>
</dbReference>
<dbReference type="Proteomes" id="UP000177588">
    <property type="component" value="Unassembled WGS sequence"/>
</dbReference>
<proteinExistence type="predicted"/>
<dbReference type="Gene3D" id="2.10.260.10">
    <property type="match status" value="1"/>
</dbReference>
<dbReference type="SUPFAM" id="SSF89447">
    <property type="entry name" value="AbrB/MazE/MraZ-like"/>
    <property type="match status" value="1"/>
</dbReference>
<evidence type="ECO:0000259" key="2">
    <source>
        <dbReference type="PROSITE" id="PS51740"/>
    </source>
</evidence>
<dbReference type="InterPro" id="IPR007159">
    <property type="entry name" value="SpoVT-AbrB_dom"/>
</dbReference>
<name>A0A1G1WF01_9BACT</name>
<dbReference type="GO" id="GO:0003677">
    <property type="term" value="F:DNA binding"/>
    <property type="evidence" value="ECO:0007669"/>
    <property type="project" value="UniProtKB-UniRule"/>
</dbReference>
<dbReference type="PROSITE" id="PS51740">
    <property type="entry name" value="SPOVT_ABRB"/>
    <property type="match status" value="1"/>
</dbReference>
<sequence>MVYSTTITRKGQITIPKTIREALKLSTSTKILVELEVGRKEIKLRPHTDILDLAGTFSPKRKINVLEARERIEKNYERV</sequence>
<organism evidence="3 4">
    <name type="scientific">Candidatus Woykebacteria bacterium RBG_16_44_10</name>
    <dbReference type="NCBI Taxonomy" id="1802597"/>
    <lineage>
        <taxon>Bacteria</taxon>
        <taxon>Candidatus Woykeibacteriota</taxon>
    </lineage>
</organism>
<dbReference type="STRING" id="1802597.A2Z24_02025"/>
<dbReference type="NCBIfam" id="TIGR01439">
    <property type="entry name" value="lp_hng_hel_AbrB"/>
    <property type="match status" value="1"/>
</dbReference>
<evidence type="ECO:0000313" key="4">
    <source>
        <dbReference type="Proteomes" id="UP000177588"/>
    </source>
</evidence>
<keyword evidence="1" id="KW-0238">DNA-binding</keyword>
<comment type="caution">
    <text evidence="3">The sequence shown here is derived from an EMBL/GenBank/DDBJ whole genome shotgun (WGS) entry which is preliminary data.</text>
</comment>
<accession>A0A1G1WF01</accession>
<dbReference type="EMBL" id="MHCT01000011">
    <property type="protein sequence ID" value="OGY26273.1"/>
    <property type="molecule type" value="Genomic_DNA"/>
</dbReference>
<evidence type="ECO:0000256" key="1">
    <source>
        <dbReference type="PROSITE-ProRule" id="PRU01076"/>
    </source>
</evidence>
<reference evidence="3 4" key="1">
    <citation type="journal article" date="2016" name="Nat. Commun.">
        <title>Thousands of microbial genomes shed light on interconnected biogeochemical processes in an aquifer system.</title>
        <authorList>
            <person name="Anantharaman K."/>
            <person name="Brown C.T."/>
            <person name="Hug L.A."/>
            <person name="Sharon I."/>
            <person name="Castelle C.J."/>
            <person name="Probst A.J."/>
            <person name="Thomas B.C."/>
            <person name="Singh A."/>
            <person name="Wilkins M.J."/>
            <person name="Karaoz U."/>
            <person name="Brodie E.L."/>
            <person name="Williams K.H."/>
            <person name="Hubbard S.S."/>
            <person name="Banfield J.F."/>
        </authorList>
    </citation>
    <scope>NUCLEOTIDE SEQUENCE [LARGE SCALE GENOMIC DNA]</scope>
</reference>
<evidence type="ECO:0000313" key="3">
    <source>
        <dbReference type="EMBL" id="OGY26273.1"/>
    </source>
</evidence>